<feature type="transmembrane region" description="Helical" evidence="1">
    <location>
        <begin position="34"/>
        <end position="59"/>
    </location>
</feature>
<name>A0A6I4SKG5_9SPHN</name>
<protein>
    <submittedName>
        <fullName evidence="2">Uncharacterized protein</fullName>
    </submittedName>
</protein>
<keyword evidence="1" id="KW-0472">Membrane</keyword>
<dbReference type="Proteomes" id="UP000468943">
    <property type="component" value="Unassembled WGS sequence"/>
</dbReference>
<dbReference type="RefSeq" id="WP_160597569.1">
    <property type="nucleotide sequence ID" value="NZ_WTYS01000001.1"/>
</dbReference>
<reference evidence="2 3" key="1">
    <citation type="submission" date="2019-12" db="EMBL/GenBank/DDBJ databases">
        <title>Genomic-based taxomic classification of the family Erythrobacteraceae.</title>
        <authorList>
            <person name="Xu L."/>
        </authorList>
    </citation>
    <scope>NUCLEOTIDE SEQUENCE [LARGE SCALE GENOMIC DNA]</scope>
    <source>
        <strain evidence="2 3">JCM 17802</strain>
    </source>
</reference>
<dbReference type="EMBL" id="WTYS01000001">
    <property type="protein sequence ID" value="MXO56361.1"/>
    <property type="molecule type" value="Genomic_DNA"/>
</dbReference>
<sequence>MRKTAKACVIALGIISIAYNTYKMAPWENGWADFIGVVIVGTILYFAFVAAVFGILSWAETFARRNRMGEARFDSKTGKLIKDE</sequence>
<gene>
    <name evidence="2" type="ORF">GRI36_05650</name>
</gene>
<evidence type="ECO:0000313" key="2">
    <source>
        <dbReference type="EMBL" id="MXO56361.1"/>
    </source>
</evidence>
<accession>A0A6I4SKG5</accession>
<organism evidence="2 3">
    <name type="scientific">Pontixanthobacter gangjinensis</name>
    <dbReference type="NCBI Taxonomy" id="1028742"/>
    <lineage>
        <taxon>Bacteria</taxon>
        <taxon>Pseudomonadati</taxon>
        <taxon>Pseudomonadota</taxon>
        <taxon>Alphaproteobacteria</taxon>
        <taxon>Sphingomonadales</taxon>
        <taxon>Erythrobacteraceae</taxon>
        <taxon>Pontixanthobacter</taxon>
    </lineage>
</organism>
<keyword evidence="1" id="KW-1133">Transmembrane helix</keyword>
<evidence type="ECO:0000313" key="3">
    <source>
        <dbReference type="Proteomes" id="UP000468943"/>
    </source>
</evidence>
<keyword evidence="3" id="KW-1185">Reference proteome</keyword>
<dbReference type="AlphaFoldDB" id="A0A6I4SKG5"/>
<comment type="caution">
    <text evidence="2">The sequence shown here is derived from an EMBL/GenBank/DDBJ whole genome shotgun (WGS) entry which is preliminary data.</text>
</comment>
<evidence type="ECO:0000256" key="1">
    <source>
        <dbReference type="SAM" id="Phobius"/>
    </source>
</evidence>
<proteinExistence type="predicted"/>
<keyword evidence="1" id="KW-0812">Transmembrane</keyword>